<organism evidence="3 4">
    <name type="scientific">Chloebia gouldiae</name>
    <name type="common">Gouldian finch</name>
    <name type="synonym">Erythrura gouldiae</name>
    <dbReference type="NCBI Taxonomy" id="44316"/>
    <lineage>
        <taxon>Eukaryota</taxon>
        <taxon>Metazoa</taxon>
        <taxon>Chordata</taxon>
        <taxon>Craniata</taxon>
        <taxon>Vertebrata</taxon>
        <taxon>Euteleostomi</taxon>
        <taxon>Archelosauria</taxon>
        <taxon>Archosauria</taxon>
        <taxon>Dinosauria</taxon>
        <taxon>Saurischia</taxon>
        <taxon>Theropoda</taxon>
        <taxon>Coelurosauria</taxon>
        <taxon>Aves</taxon>
        <taxon>Neognathae</taxon>
        <taxon>Neoaves</taxon>
        <taxon>Telluraves</taxon>
        <taxon>Australaves</taxon>
        <taxon>Passeriformes</taxon>
        <taxon>Passeroidea</taxon>
        <taxon>Passeridae</taxon>
        <taxon>Chloebia</taxon>
    </lineage>
</organism>
<feature type="domain" description="CCHC-type" evidence="2">
    <location>
        <begin position="143"/>
        <end position="157"/>
    </location>
</feature>
<dbReference type="Pfam" id="PF19317">
    <property type="entry name" value="Gag_p24_C"/>
    <property type="match status" value="1"/>
</dbReference>
<dbReference type="Pfam" id="PF00098">
    <property type="entry name" value="zf-CCHC"/>
    <property type="match status" value="1"/>
</dbReference>
<gene>
    <name evidence="3" type="ORF">DV515_00005383</name>
</gene>
<dbReference type="Gene3D" id="4.10.60.10">
    <property type="entry name" value="Zinc finger, CCHC-type"/>
    <property type="match status" value="1"/>
</dbReference>
<dbReference type="Proteomes" id="UP000276834">
    <property type="component" value="Unassembled WGS sequence"/>
</dbReference>
<evidence type="ECO:0000313" key="3">
    <source>
        <dbReference type="EMBL" id="RLW05295.1"/>
    </source>
</evidence>
<evidence type="ECO:0000256" key="1">
    <source>
        <dbReference type="PROSITE-ProRule" id="PRU00047"/>
    </source>
</evidence>
<accession>A0A3L8SPM9</accession>
<evidence type="ECO:0000313" key="4">
    <source>
        <dbReference type="Proteomes" id="UP000276834"/>
    </source>
</evidence>
<dbReference type="SMART" id="SM00343">
    <property type="entry name" value="ZnF_C2HC"/>
    <property type="match status" value="1"/>
</dbReference>
<dbReference type="GO" id="GO:0003676">
    <property type="term" value="F:nucleic acid binding"/>
    <property type="evidence" value="ECO:0007669"/>
    <property type="project" value="InterPro"/>
</dbReference>
<keyword evidence="1" id="KW-0479">Metal-binding</keyword>
<protein>
    <recommendedName>
        <fullName evidence="2">CCHC-type domain-containing protein</fullName>
    </recommendedName>
</protein>
<dbReference type="SUPFAM" id="SSF47353">
    <property type="entry name" value="Retrovirus capsid dimerization domain-like"/>
    <property type="match status" value="1"/>
</dbReference>
<keyword evidence="4" id="KW-1185">Reference proteome</keyword>
<dbReference type="InterPro" id="IPR036875">
    <property type="entry name" value="Znf_CCHC_sf"/>
</dbReference>
<name>A0A3L8SPM9_CHLGU</name>
<dbReference type="InterPro" id="IPR050195">
    <property type="entry name" value="Primate_lentivir_Gag_pol-like"/>
</dbReference>
<comment type="caution">
    <text evidence="3">The sequence shown here is derived from an EMBL/GenBank/DDBJ whole genome shotgun (WGS) entry which is preliminary data.</text>
</comment>
<dbReference type="InterPro" id="IPR001878">
    <property type="entry name" value="Znf_CCHC"/>
</dbReference>
<evidence type="ECO:0000259" key="2">
    <source>
        <dbReference type="PROSITE" id="PS50158"/>
    </source>
</evidence>
<dbReference type="InterPro" id="IPR008916">
    <property type="entry name" value="Retrov_capsid_C"/>
</dbReference>
<keyword evidence="1" id="KW-0863">Zinc-finger</keyword>
<dbReference type="PANTHER" id="PTHR40389:SF3">
    <property type="entry name" value="IGE-BINDING PROTEIN"/>
    <property type="match status" value="1"/>
</dbReference>
<dbReference type="GO" id="GO:0008270">
    <property type="term" value="F:zinc ion binding"/>
    <property type="evidence" value="ECO:0007669"/>
    <property type="project" value="UniProtKB-KW"/>
</dbReference>
<sequence>MRLARAALDKIKALGGTPSYMTIKQGREEYLGTFVDRVAAAIENAGAQDFMKGPLLTQCILQNGNPTTRSLLQSMGGNWTIEELLEWAANLPVGPQAMLVEVINNLGAGLKEQAASAQSQVLAALVPLHATAASHPPLGLGPKCFRCGVSGHIRRECHATNIWCQNCRSNSHATSVCHTCHRQLGNGKASAKPRCTLT</sequence>
<dbReference type="SUPFAM" id="SSF57756">
    <property type="entry name" value="Retrovirus zinc finger-like domains"/>
    <property type="match status" value="1"/>
</dbReference>
<dbReference type="Gene3D" id="1.10.1200.30">
    <property type="match status" value="1"/>
</dbReference>
<dbReference type="EMBL" id="QUSF01000011">
    <property type="protein sequence ID" value="RLW05295.1"/>
    <property type="molecule type" value="Genomic_DNA"/>
</dbReference>
<reference evidence="3 4" key="1">
    <citation type="journal article" date="2018" name="Proc. R. Soc. B">
        <title>A non-coding region near Follistatin controls head colour polymorphism in the Gouldian finch.</title>
        <authorList>
            <person name="Toomey M.B."/>
            <person name="Marques C.I."/>
            <person name="Andrade P."/>
            <person name="Araujo P.M."/>
            <person name="Sabatino S."/>
            <person name="Gazda M.A."/>
            <person name="Afonso S."/>
            <person name="Lopes R.J."/>
            <person name="Corbo J.C."/>
            <person name="Carneiro M."/>
        </authorList>
    </citation>
    <scope>NUCLEOTIDE SEQUENCE [LARGE SCALE GENOMIC DNA]</scope>
    <source>
        <strain evidence="3">Red01</strain>
        <tissue evidence="3">Muscle</tissue>
    </source>
</reference>
<dbReference type="OrthoDB" id="9352756at2759"/>
<dbReference type="InterPro" id="IPR045345">
    <property type="entry name" value="Gag_p24_C"/>
</dbReference>
<dbReference type="AlphaFoldDB" id="A0A3L8SPM9"/>
<dbReference type="PROSITE" id="PS50158">
    <property type="entry name" value="ZF_CCHC"/>
    <property type="match status" value="1"/>
</dbReference>
<dbReference type="PANTHER" id="PTHR40389">
    <property type="entry name" value="ENDOGENOUS RETROVIRUS GROUP K MEMBER 24 GAG POLYPROTEIN-RELATED"/>
    <property type="match status" value="1"/>
</dbReference>
<proteinExistence type="predicted"/>
<keyword evidence="1" id="KW-0862">Zinc</keyword>